<proteinExistence type="predicted"/>
<gene>
    <name evidence="1" type="primary">Dgri\GH13395</name>
    <name evidence="1" type="ORF">Dgri_GH13395</name>
</gene>
<protein>
    <submittedName>
        <fullName evidence="1">GH13395</fullName>
    </submittedName>
</protein>
<evidence type="ECO:0000313" key="2">
    <source>
        <dbReference type="Proteomes" id="UP000001070"/>
    </source>
</evidence>
<dbReference type="Proteomes" id="UP000001070">
    <property type="component" value="Unassembled WGS sequence"/>
</dbReference>
<dbReference type="InParanoid" id="B4JPI2"/>
<organism evidence="2">
    <name type="scientific">Drosophila grimshawi</name>
    <name type="common">Hawaiian fruit fly</name>
    <name type="synonym">Idiomyia grimshawi</name>
    <dbReference type="NCBI Taxonomy" id="7222"/>
    <lineage>
        <taxon>Eukaryota</taxon>
        <taxon>Metazoa</taxon>
        <taxon>Ecdysozoa</taxon>
        <taxon>Arthropoda</taxon>
        <taxon>Hexapoda</taxon>
        <taxon>Insecta</taxon>
        <taxon>Pterygota</taxon>
        <taxon>Neoptera</taxon>
        <taxon>Endopterygota</taxon>
        <taxon>Diptera</taxon>
        <taxon>Brachycera</taxon>
        <taxon>Muscomorpha</taxon>
        <taxon>Ephydroidea</taxon>
        <taxon>Drosophilidae</taxon>
        <taxon>Drosophila</taxon>
        <taxon>Hawaiian Drosophila</taxon>
    </lineage>
</organism>
<dbReference type="AlphaFoldDB" id="B4JPI2"/>
<dbReference type="HOGENOM" id="CLU_2075560_0_0_1"/>
<dbReference type="EMBL" id="CH916372">
    <property type="protein sequence ID" value="EDV98812.1"/>
    <property type="molecule type" value="Genomic_DNA"/>
</dbReference>
<sequence>MQQEQQQLWLLFANRFDPSVRGQGKGKIFAFVFDFGFGFDFGLDTARIYDSDALKLTNGDAVAAGQQVAVKDAAVAHVGSVHNLLEMCLHQFYLSAISITAELKCSMNNEFDQLNKAE</sequence>
<keyword evidence="2" id="KW-1185">Reference proteome</keyword>
<name>B4JPI2_DROGR</name>
<evidence type="ECO:0000313" key="1">
    <source>
        <dbReference type="EMBL" id="EDV98812.1"/>
    </source>
</evidence>
<accession>B4JPI2</accession>
<reference evidence="1 2" key="1">
    <citation type="journal article" date="2007" name="Nature">
        <title>Evolution of genes and genomes on the Drosophila phylogeny.</title>
        <authorList>
            <consortium name="Drosophila 12 Genomes Consortium"/>
            <person name="Clark A.G."/>
            <person name="Eisen M.B."/>
            <person name="Smith D.R."/>
            <person name="Bergman C.M."/>
            <person name="Oliver B."/>
            <person name="Markow T.A."/>
            <person name="Kaufman T.C."/>
            <person name="Kellis M."/>
            <person name="Gelbart W."/>
            <person name="Iyer V.N."/>
            <person name="Pollard D.A."/>
            <person name="Sackton T.B."/>
            <person name="Larracuente A.M."/>
            <person name="Singh N.D."/>
            <person name="Abad J.P."/>
            <person name="Abt D.N."/>
            <person name="Adryan B."/>
            <person name="Aguade M."/>
            <person name="Akashi H."/>
            <person name="Anderson W.W."/>
            <person name="Aquadro C.F."/>
            <person name="Ardell D.H."/>
            <person name="Arguello R."/>
            <person name="Artieri C.G."/>
            <person name="Barbash D.A."/>
            <person name="Barker D."/>
            <person name="Barsanti P."/>
            <person name="Batterham P."/>
            <person name="Batzoglou S."/>
            <person name="Begun D."/>
            <person name="Bhutkar A."/>
            <person name="Blanco E."/>
            <person name="Bosak S.A."/>
            <person name="Bradley R.K."/>
            <person name="Brand A.D."/>
            <person name="Brent M.R."/>
            <person name="Brooks A.N."/>
            <person name="Brown R.H."/>
            <person name="Butlin R.K."/>
            <person name="Caggese C."/>
            <person name="Calvi B.R."/>
            <person name="Bernardo de Carvalho A."/>
            <person name="Caspi A."/>
            <person name="Castrezana S."/>
            <person name="Celniker S.E."/>
            <person name="Chang J.L."/>
            <person name="Chapple C."/>
            <person name="Chatterji S."/>
            <person name="Chinwalla A."/>
            <person name="Civetta A."/>
            <person name="Clifton S.W."/>
            <person name="Comeron J.M."/>
            <person name="Costello J.C."/>
            <person name="Coyne J.A."/>
            <person name="Daub J."/>
            <person name="David R.G."/>
            <person name="Delcher A.L."/>
            <person name="Delehaunty K."/>
            <person name="Do C.B."/>
            <person name="Ebling H."/>
            <person name="Edwards K."/>
            <person name="Eickbush T."/>
            <person name="Evans J.D."/>
            <person name="Filipski A."/>
            <person name="Findeiss S."/>
            <person name="Freyhult E."/>
            <person name="Fulton L."/>
            <person name="Fulton R."/>
            <person name="Garcia A.C."/>
            <person name="Gardiner A."/>
            <person name="Garfield D.A."/>
            <person name="Garvin B.E."/>
            <person name="Gibson G."/>
            <person name="Gilbert D."/>
            <person name="Gnerre S."/>
            <person name="Godfrey J."/>
            <person name="Good R."/>
            <person name="Gotea V."/>
            <person name="Gravely B."/>
            <person name="Greenberg A.J."/>
            <person name="Griffiths-Jones S."/>
            <person name="Gross S."/>
            <person name="Guigo R."/>
            <person name="Gustafson E.A."/>
            <person name="Haerty W."/>
            <person name="Hahn M.W."/>
            <person name="Halligan D.L."/>
            <person name="Halpern A.L."/>
            <person name="Halter G.M."/>
            <person name="Han M.V."/>
            <person name="Heger A."/>
            <person name="Hillier L."/>
            <person name="Hinrichs A.S."/>
            <person name="Holmes I."/>
            <person name="Hoskins R.A."/>
            <person name="Hubisz M.J."/>
            <person name="Hultmark D."/>
            <person name="Huntley M.A."/>
            <person name="Jaffe D.B."/>
            <person name="Jagadeeshan S."/>
            <person name="Jeck W.R."/>
            <person name="Johnson J."/>
            <person name="Jones C.D."/>
            <person name="Jordan W.C."/>
            <person name="Karpen G.H."/>
            <person name="Kataoka E."/>
            <person name="Keightley P.D."/>
            <person name="Kheradpour P."/>
            <person name="Kirkness E.F."/>
            <person name="Koerich L.B."/>
            <person name="Kristiansen K."/>
            <person name="Kudrna D."/>
            <person name="Kulathinal R.J."/>
            <person name="Kumar S."/>
            <person name="Kwok R."/>
            <person name="Lander E."/>
            <person name="Langley C.H."/>
            <person name="Lapoint R."/>
            <person name="Lazzaro B.P."/>
            <person name="Lee S.J."/>
            <person name="Levesque L."/>
            <person name="Li R."/>
            <person name="Lin C.F."/>
            <person name="Lin M.F."/>
            <person name="Lindblad-Toh K."/>
            <person name="Llopart A."/>
            <person name="Long M."/>
            <person name="Low L."/>
            <person name="Lozovsky E."/>
            <person name="Lu J."/>
            <person name="Luo M."/>
            <person name="Machado C.A."/>
            <person name="Makalowski W."/>
            <person name="Marzo M."/>
            <person name="Matsuda M."/>
            <person name="Matzkin L."/>
            <person name="McAllister B."/>
            <person name="McBride C.S."/>
            <person name="McKernan B."/>
            <person name="McKernan K."/>
            <person name="Mendez-Lago M."/>
            <person name="Minx P."/>
            <person name="Mollenhauer M.U."/>
            <person name="Montooth K."/>
            <person name="Mount S.M."/>
            <person name="Mu X."/>
            <person name="Myers E."/>
            <person name="Negre B."/>
            <person name="Newfeld S."/>
            <person name="Nielsen R."/>
            <person name="Noor M.A."/>
            <person name="O'Grady P."/>
            <person name="Pachter L."/>
            <person name="Papaceit M."/>
            <person name="Parisi M.J."/>
            <person name="Parisi M."/>
            <person name="Parts L."/>
            <person name="Pedersen J.S."/>
            <person name="Pesole G."/>
            <person name="Phillippy A.M."/>
            <person name="Ponting C.P."/>
            <person name="Pop M."/>
            <person name="Porcelli D."/>
            <person name="Powell J.R."/>
            <person name="Prohaska S."/>
            <person name="Pruitt K."/>
            <person name="Puig M."/>
            <person name="Quesneville H."/>
            <person name="Ram K.R."/>
            <person name="Rand D."/>
            <person name="Rasmussen M.D."/>
            <person name="Reed L.K."/>
            <person name="Reenan R."/>
            <person name="Reily A."/>
            <person name="Remington K.A."/>
            <person name="Rieger T.T."/>
            <person name="Ritchie M.G."/>
            <person name="Robin C."/>
            <person name="Rogers Y.H."/>
            <person name="Rohde C."/>
            <person name="Rozas J."/>
            <person name="Rubenfield M.J."/>
            <person name="Ruiz A."/>
            <person name="Russo S."/>
            <person name="Salzberg S.L."/>
            <person name="Sanchez-Gracia A."/>
            <person name="Saranga D.J."/>
            <person name="Sato H."/>
            <person name="Schaeffer S.W."/>
            <person name="Schatz M.C."/>
            <person name="Schlenke T."/>
            <person name="Schwartz R."/>
            <person name="Segarra C."/>
            <person name="Singh R.S."/>
            <person name="Sirot L."/>
            <person name="Sirota M."/>
            <person name="Sisneros N.B."/>
            <person name="Smith C.D."/>
            <person name="Smith T.F."/>
            <person name="Spieth J."/>
            <person name="Stage D.E."/>
            <person name="Stark A."/>
            <person name="Stephan W."/>
            <person name="Strausberg R.L."/>
            <person name="Strempel S."/>
            <person name="Sturgill D."/>
            <person name="Sutton G."/>
            <person name="Sutton G.G."/>
            <person name="Tao W."/>
            <person name="Teichmann S."/>
            <person name="Tobari Y.N."/>
            <person name="Tomimura Y."/>
            <person name="Tsolas J.M."/>
            <person name="Valente V.L."/>
            <person name="Venter E."/>
            <person name="Venter J.C."/>
            <person name="Vicario S."/>
            <person name="Vieira F.G."/>
            <person name="Vilella A.J."/>
            <person name="Villasante A."/>
            <person name="Walenz B."/>
            <person name="Wang J."/>
            <person name="Wasserman M."/>
            <person name="Watts T."/>
            <person name="Wilson D."/>
            <person name="Wilson R.K."/>
            <person name="Wing R.A."/>
            <person name="Wolfner M.F."/>
            <person name="Wong A."/>
            <person name="Wong G.K."/>
            <person name="Wu C.I."/>
            <person name="Wu G."/>
            <person name="Yamamoto D."/>
            <person name="Yang H.P."/>
            <person name="Yang S.P."/>
            <person name="Yorke J.A."/>
            <person name="Yoshida K."/>
            <person name="Zdobnov E."/>
            <person name="Zhang P."/>
            <person name="Zhang Y."/>
            <person name="Zimin A.V."/>
            <person name="Baldwin J."/>
            <person name="Abdouelleil A."/>
            <person name="Abdulkadir J."/>
            <person name="Abebe A."/>
            <person name="Abera B."/>
            <person name="Abreu J."/>
            <person name="Acer S.C."/>
            <person name="Aftuck L."/>
            <person name="Alexander A."/>
            <person name="An P."/>
            <person name="Anderson E."/>
            <person name="Anderson S."/>
            <person name="Arachi H."/>
            <person name="Azer M."/>
            <person name="Bachantsang P."/>
            <person name="Barry A."/>
            <person name="Bayul T."/>
            <person name="Berlin A."/>
            <person name="Bessette D."/>
            <person name="Bloom T."/>
            <person name="Blye J."/>
            <person name="Boguslavskiy L."/>
            <person name="Bonnet C."/>
            <person name="Boukhgalter B."/>
            <person name="Bourzgui I."/>
            <person name="Brown A."/>
            <person name="Cahill P."/>
            <person name="Channer S."/>
            <person name="Cheshatsang Y."/>
            <person name="Chuda L."/>
            <person name="Citroen M."/>
            <person name="Collymore A."/>
            <person name="Cooke P."/>
            <person name="Costello M."/>
            <person name="D'Aco K."/>
            <person name="Daza R."/>
            <person name="De Haan G."/>
            <person name="DeGray S."/>
            <person name="DeMaso C."/>
            <person name="Dhargay N."/>
            <person name="Dooley K."/>
            <person name="Dooley E."/>
            <person name="Doricent M."/>
            <person name="Dorje P."/>
            <person name="Dorjee K."/>
            <person name="Dupes A."/>
            <person name="Elong R."/>
            <person name="Falk J."/>
            <person name="Farina A."/>
            <person name="Faro S."/>
            <person name="Ferguson D."/>
            <person name="Fisher S."/>
            <person name="Foley C.D."/>
            <person name="Franke A."/>
            <person name="Friedrich D."/>
            <person name="Gadbois L."/>
            <person name="Gearin G."/>
            <person name="Gearin C.R."/>
            <person name="Giannoukos G."/>
            <person name="Goode T."/>
            <person name="Graham J."/>
            <person name="Grandbois E."/>
            <person name="Grewal S."/>
            <person name="Gyaltsen K."/>
            <person name="Hafez N."/>
            <person name="Hagos B."/>
            <person name="Hall J."/>
            <person name="Henson C."/>
            <person name="Hollinger A."/>
            <person name="Honan T."/>
            <person name="Huard M.D."/>
            <person name="Hughes L."/>
            <person name="Hurhula B."/>
            <person name="Husby M.E."/>
            <person name="Kamat A."/>
            <person name="Kanga B."/>
            <person name="Kashin S."/>
            <person name="Khazanovich D."/>
            <person name="Kisner P."/>
            <person name="Lance K."/>
            <person name="Lara M."/>
            <person name="Lee W."/>
            <person name="Lennon N."/>
            <person name="Letendre F."/>
            <person name="LeVine R."/>
            <person name="Lipovsky A."/>
            <person name="Liu X."/>
            <person name="Liu J."/>
            <person name="Liu S."/>
            <person name="Lokyitsang T."/>
            <person name="Lokyitsang Y."/>
            <person name="Lubonja R."/>
            <person name="Lui A."/>
            <person name="MacDonald P."/>
            <person name="Magnisalis V."/>
            <person name="Maru K."/>
            <person name="Matthews C."/>
            <person name="McCusker W."/>
            <person name="McDonough S."/>
            <person name="Mehta T."/>
            <person name="Meldrim J."/>
            <person name="Meneus L."/>
            <person name="Mihai O."/>
            <person name="Mihalev A."/>
            <person name="Mihova T."/>
            <person name="Mittelman R."/>
            <person name="Mlenga V."/>
            <person name="Montmayeur A."/>
            <person name="Mulrain L."/>
            <person name="Navidi A."/>
            <person name="Naylor J."/>
            <person name="Negash T."/>
            <person name="Nguyen T."/>
            <person name="Nguyen N."/>
            <person name="Nicol R."/>
            <person name="Norbu C."/>
            <person name="Norbu N."/>
            <person name="Novod N."/>
            <person name="O'Neill B."/>
            <person name="Osman S."/>
            <person name="Markiewicz E."/>
            <person name="Oyono O.L."/>
            <person name="Patti C."/>
            <person name="Phunkhang P."/>
            <person name="Pierre F."/>
            <person name="Priest M."/>
            <person name="Raghuraman S."/>
            <person name="Rege F."/>
            <person name="Reyes R."/>
            <person name="Rise C."/>
            <person name="Rogov P."/>
            <person name="Ross K."/>
            <person name="Ryan E."/>
            <person name="Settipalli S."/>
            <person name="Shea T."/>
            <person name="Sherpa N."/>
            <person name="Shi L."/>
            <person name="Shih D."/>
            <person name="Sparrow T."/>
            <person name="Spaulding J."/>
            <person name="Stalker J."/>
            <person name="Stange-Thomann N."/>
            <person name="Stavropoulos S."/>
            <person name="Stone C."/>
            <person name="Strader C."/>
            <person name="Tesfaye S."/>
            <person name="Thomson T."/>
            <person name="Thoulutsang Y."/>
            <person name="Thoulutsang D."/>
            <person name="Topham K."/>
            <person name="Topping I."/>
            <person name="Tsamla T."/>
            <person name="Vassiliev H."/>
            <person name="Vo A."/>
            <person name="Wangchuk T."/>
            <person name="Wangdi T."/>
            <person name="Weiand M."/>
            <person name="Wilkinson J."/>
            <person name="Wilson A."/>
            <person name="Yadav S."/>
            <person name="Young G."/>
            <person name="Yu Q."/>
            <person name="Zembek L."/>
            <person name="Zhong D."/>
            <person name="Zimmer A."/>
            <person name="Zwirko Z."/>
            <person name="Jaffe D.B."/>
            <person name="Alvarez P."/>
            <person name="Brockman W."/>
            <person name="Butler J."/>
            <person name="Chin C."/>
            <person name="Gnerre S."/>
            <person name="Grabherr M."/>
            <person name="Kleber M."/>
            <person name="Mauceli E."/>
            <person name="MacCallum I."/>
        </authorList>
    </citation>
    <scope>NUCLEOTIDE SEQUENCE [LARGE SCALE GENOMIC DNA]</scope>
    <source>
        <strain evidence="2">Tucson 15287-2541.00</strain>
    </source>
</reference>